<sequence>MDKVIMKDIIKIKAIELFSEKGFYGTSIRDISKAAGCSIPMIYYYYNNKNELFEEVVYNEFVLLIDRLNSQIQRGLPIEEIYFLAIKQRKGLNDYDKAVYKLAMKVWLRFEGSTEIRDKFIIWREGRYERNKRILSKVCSDINKLEILTSVMIGIFENITERIILLDEDISNEKIIEEVKFIIDCVKKH</sequence>
<name>A0A1T5LTM5_9FIRM</name>
<dbReference type="OrthoDB" id="9815924at2"/>
<dbReference type="InterPro" id="IPR001647">
    <property type="entry name" value="HTH_TetR"/>
</dbReference>
<gene>
    <name evidence="4" type="ORF">SAMN02194393_03235</name>
</gene>
<evidence type="ECO:0000256" key="1">
    <source>
        <dbReference type="ARBA" id="ARBA00023125"/>
    </source>
</evidence>
<dbReference type="EMBL" id="FUZT01000008">
    <property type="protein sequence ID" value="SKC78949.1"/>
    <property type="molecule type" value="Genomic_DNA"/>
</dbReference>
<dbReference type="Proteomes" id="UP000190285">
    <property type="component" value="Unassembled WGS sequence"/>
</dbReference>
<evidence type="ECO:0000259" key="3">
    <source>
        <dbReference type="PROSITE" id="PS50977"/>
    </source>
</evidence>
<evidence type="ECO:0000313" key="4">
    <source>
        <dbReference type="EMBL" id="SKC78949.1"/>
    </source>
</evidence>
<dbReference type="Gene3D" id="1.10.357.10">
    <property type="entry name" value="Tetracycline Repressor, domain 2"/>
    <property type="match status" value="1"/>
</dbReference>
<dbReference type="InterPro" id="IPR050624">
    <property type="entry name" value="HTH-type_Tx_Regulator"/>
</dbReference>
<feature type="domain" description="HTH tetR-type" evidence="3">
    <location>
        <begin position="4"/>
        <end position="64"/>
    </location>
</feature>
<dbReference type="Pfam" id="PF00440">
    <property type="entry name" value="TetR_N"/>
    <property type="match status" value="1"/>
</dbReference>
<dbReference type="SUPFAM" id="SSF46689">
    <property type="entry name" value="Homeodomain-like"/>
    <property type="match status" value="1"/>
</dbReference>
<keyword evidence="5" id="KW-1185">Reference proteome</keyword>
<organism evidence="4 5">
    <name type="scientific">Maledivibacter halophilus</name>
    <dbReference type="NCBI Taxonomy" id="36842"/>
    <lineage>
        <taxon>Bacteria</taxon>
        <taxon>Bacillati</taxon>
        <taxon>Bacillota</taxon>
        <taxon>Clostridia</taxon>
        <taxon>Peptostreptococcales</taxon>
        <taxon>Caminicellaceae</taxon>
        <taxon>Maledivibacter</taxon>
    </lineage>
</organism>
<proteinExistence type="predicted"/>
<dbReference type="InterPro" id="IPR009057">
    <property type="entry name" value="Homeodomain-like_sf"/>
</dbReference>
<feature type="DNA-binding region" description="H-T-H motif" evidence="2">
    <location>
        <begin position="27"/>
        <end position="46"/>
    </location>
</feature>
<protein>
    <submittedName>
        <fullName evidence="4">Transcriptional regulator, TetR family</fullName>
    </submittedName>
</protein>
<dbReference type="PROSITE" id="PS50977">
    <property type="entry name" value="HTH_TETR_2"/>
    <property type="match status" value="1"/>
</dbReference>
<dbReference type="STRING" id="36842.SAMN02194393_03235"/>
<reference evidence="4 5" key="1">
    <citation type="submission" date="2017-02" db="EMBL/GenBank/DDBJ databases">
        <authorList>
            <person name="Peterson S.W."/>
        </authorList>
    </citation>
    <scope>NUCLEOTIDE SEQUENCE [LARGE SCALE GENOMIC DNA]</scope>
    <source>
        <strain evidence="4 5">M1</strain>
    </source>
</reference>
<dbReference type="AlphaFoldDB" id="A0A1T5LTM5"/>
<dbReference type="PANTHER" id="PTHR43479:SF11">
    <property type="entry name" value="ACREF_ENVCD OPERON REPRESSOR-RELATED"/>
    <property type="match status" value="1"/>
</dbReference>
<evidence type="ECO:0000313" key="5">
    <source>
        <dbReference type="Proteomes" id="UP000190285"/>
    </source>
</evidence>
<evidence type="ECO:0000256" key="2">
    <source>
        <dbReference type="PROSITE-ProRule" id="PRU00335"/>
    </source>
</evidence>
<dbReference type="PRINTS" id="PR00455">
    <property type="entry name" value="HTHTETR"/>
</dbReference>
<dbReference type="PANTHER" id="PTHR43479">
    <property type="entry name" value="ACREF/ENVCD OPERON REPRESSOR-RELATED"/>
    <property type="match status" value="1"/>
</dbReference>
<dbReference type="GO" id="GO:0003677">
    <property type="term" value="F:DNA binding"/>
    <property type="evidence" value="ECO:0007669"/>
    <property type="project" value="UniProtKB-UniRule"/>
</dbReference>
<accession>A0A1T5LTM5</accession>
<dbReference type="RefSeq" id="WP_079493002.1">
    <property type="nucleotide sequence ID" value="NZ_FUZT01000008.1"/>
</dbReference>
<keyword evidence="1 2" id="KW-0238">DNA-binding</keyword>